<dbReference type="GO" id="GO:0022627">
    <property type="term" value="C:cytosolic small ribosomal subunit"/>
    <property type="evidence" value="ECO:0007669"/>
    <property type="project" value="TreeGrafter"/>
</dbReference>
<sequence length="186" mass="21298">MFGIIFNSKKEINMNIIINGRHLDITPAIRDYAESKVKKFEKYLSSITEAVVTLSVEKYRHKAEVLLKANGVTIQAEGVTGEIYSSIDEVVEKLERQTKKYKEKQITQRKENRAQPTPPSEETDTYPEIRIIQRNKFATKPMSPEEAAMQMELLDKDFFVFTSADSGNINVLYRMKDGDFGLIEPA</sequence>
<dbReference type="Pfam" id="PF02482">
    <property type="entry name" value="Ribosomal_S30AE"/>
    <property type="match status" value="1"/>
</dbReference>
<dbReference type="Pfam" id="PF16321">
    <property type="entry name" value="Ribosom_S30AE_C"/>
    <property type="match status" value="1"/>
</dbReference>
<proteinExistence type="inferred from homology"/>
<dbReference type="GO" id="GO:0043024">
    <property type="term" value="F:ribosomal small subunit binding"/>
    <property type="evidence" value="ECO:0007669"/>
    <property type="project" value="TreeGrafter"/>
</dbReference>
<reference evidence="4" key="1">
    <citation type="submission" date="2018-06" db="EMBL/GenBank/DDBJ databases">
        <authorList>
            <person name="Zhirakovskaya E."/>
        </authorList>
    </citation>
    <scope>NUCLEOTIDE SEQUENCE</scope>
</reference>
<feature type="domain" description="Sigma 54 modulation/S30EA ribosomal protein C-terminal" evidence="3">
    <location>
        <begin position="128"/>
        <end position="182"/>
    </location>
</feature>
<dbReference type="InterPro" id="IPR032528">
    <property type="entry name" value="Ribosom_S30AE_C"/>
</dbReference>
<dbReference type="EMBL" id="UOGI01000108">
    <property type="protein sequence ID" value="VAX31483.1"/>
    <property type="molecule type" value="Genomic_DNA"/>
</dbReference>
<dbReference type="InterPro" id="IPR034694">
    <property type="entry name" value="HPF_long/plastid"/>
</dbReference>
<dbReference type="SUPFAM" id="SSF69754">
    <property type="entry name" value="Ribosome binding protein Y (YfiA homologue)"/>
    <property type="match status" value="1"/>
</dbReference>
<name>A0A3B1D3W8_9ZZZZ</name>
<dbReference type="InterPro" id="IPR003489">
    <property type="entry name" value="RHF/RaiA"/>
</dbReference>
<dbReference type="InterPro" id="IPR050574">
    <property type="entry name" value="HPF/YfiA_ribosome-assoc"/>
</dbReference>
<evidence type="ECO:0000256" key="2">
    <source>
        <dbReference type="SAM" id="MobiDB-lite"/>
    </source>
</evidence>
<protein>
    <submittedName>
        <fullName evidence="4">Ribosome hibernation promoting factor Hpf</fullName>
    </submittedName>
</protein>
<dbReference type="GO" id="GO:0045900">
    <property type="term" value="P:negative regulation of translational elongation"/>
    <property type="evidence" value="ECO:0007669"/>
    <property type="project" value="TreeGrafter"/>
</dbReference>
<accession>A0A3B1D3W8</accession>
<organism evidence="4">
    <name type="scientific">hydrothermal vent metagenome</name>
    <dbReference type="NCBI Taxonomy" id="652676"/>
    <lineage>
        <taxon>unclassified sequences</taxon>
        <taxon>metagenomes</taxon>
        <taxon>ecological metagenomes</taxon>
    </lineage>
</organism>
<dbReference type="PANTHER" id="PTHR33231">
    <property type="entry name" value="30S RIBOSOMAL PROTEIN"/>
    <property type="match status" value="1"/>
</dbReference>
<dbReference type="InterPro" id="IPR036567">
    <property type="entry name" value="RHF-like"/>
</dbReference>
<dbReference type="InterPro" id="IPR038416">
    <property type="entry name" value="Ribosom_S30AE_C_sf"/>
</dbReference>
<dbReference type="AlphaFoldDB" id="A0A3B1D3W8"/>
<evidence type="ECO:0000259" key="3">
    <source>
        <dbReference type="Pfam" id="PF16321"/>
    </source>
</evidence>
<dbReference type="HAMAP" id="MF_00839">
    <property type="entry name" value="HPF"/>
    <property type="match status" value="1"/>
</dbReference>
<evidence type="ECO:0000313" key="4">
    <source>
        <dbReference type="EMBL" id="VAX31483.1"/>
    </source>
</evidence>
<feature type="compositionally biased region" description="Basic and acidic residues" evidence="2">
    <location>
        <begin position="102"/>
        <end position="113"/>
    </location>
</feature>
<dbReference type="CDD" id="cd00552">
    <property type="entry name" value="RaiA"/>
    <property type="match status" value="1"/>
</dbReference>
<evidence type="ECO:0000256" key="1">
    <source>
        <dbReference type="ARBA" id="ARBA00022845"/>
    </source>
</evidence>
<gene>
    <name evidence="4" type="ORF">MNBD_NITROSPIRAE03-1374</name>
</gene>
<feature type="region of interest" description="Disordered" evidence="2">
    <location>
        <begin position="102"/>
        <end position="126"/>
    </location>
</feature>
<dbReference type="Gene3D" id="3.30.505.50">
    <property type="entry name" value="Sigma 54 modulation/S30EA ribosomal protein, C-terminal domain"/>
    <property type="match status" value="1"/>
</dbReference>
<dbReference type="NCBIfam" id="TIGR00741">
    <property type="entry name" value="yfiA"/>
    <property type="match status" value="1"/>
</dbReference>
<dbReference type="Gene3D" id="3.30.160.100">
    <property type="entry name" value="Ribosome hibernation promotion factor-like"/>
    <property type="match status" value="1"/>
</dbReference>
<dbReference type="PANTHER" id="PTHR33231:SF1">
    <property type="entry name" value="30S RIBOSOMAL PROTEIN"/>
    <property type="match status" value="1"/>
</dbReference>
<keyword evidence="1" id="KW-0810">Translation regulation</keyword>